<evidence type="ECO:0000313" key="5">
    <source>
        <dbReference type="Proteomes" id="UP001596548"/>
    </source>
</evidence>
<feature type="transmembrane region" description="Helical" evidence="1">
    <location>
        <begin position="170"/>
        <end position="188"/>
    </location>
</feature>
<feature type="transmembrane region" description="Helical" evidence="1">
    <location>
        <begin position="293"/>
        <end position="310"/>
    </location>
</feature>
<keyword evidence="5" id="KW-1185">Reference proteome</keyword>
<comment type="caution">
    <text evidence="4">The sequence shown here is derived from an EMBL/GenBank/DDBJ whole genome shotgun (WGS) entry which is preliminary data.</text>
</comment>
<dbReference type="EC" id="2.7.7.65" evidence="4"/>
<dbReference type="NCBIfam" id="TIGR00254">
    <property type="entry name" value="GGDEF"/>
    <property type="match status" value="1"/>
</dbReference>
<feature type="transmembrane region" description="Helical" evidence="1">
    <location>
        <begin position="268"/>
        <end position="287"/>
    </location>
</feature>
<dbReference type="InterPro" id="IPR000014">
    <property type="entry name" value="PAS"/>
</dbReference>
<evidence type="ECO:0000259" key="2">
    <source>
        <dbReference type="PROSITE" id="PS50113"/>
    </source>
</evidence>
<dbReference type="RefSeq" id="WP_378969510.1">
    <property type="nucleotide sequence ID" value="NZ_JBHTBJ010000011.1"/>
</dbReference>
<dbReference type="PANTHER" id="PTHR44757">
    <property type="entry name" value="DIGUANYLATE CYCLASE DGCP"/>
    <property type="match status" value="1"/>
</dbReference>
<feature type="transmembrane region" description="Helical" evidence="1">
    <location>
        <begin position="139"/>
        <end position="158"/>
    </location>
</feature>
<keyword evidence="1" id="KW-1133">Transmembrane helix</keyword>
<feature type="transmembrane region" description="Helical" evidence="1">
    <location>
        <begin position="200"/>
        <end position="219"/>
    </location>
</feature>
<dbReference type="InterPro" id="IPR035965">
    <property type="entry name" value="PAS-like_dom_sf"/>
</dbReference>
<organism evidence="4 5">
    <name type="scientific">Paractinoplanes rhizophilus</name>
    <dbReference type="NCBI Taxonomy" id="1416877"/>
    <lineage>
        <taxon>Bacteria</taxon>
        <taxon>Bacillati</taxon>
        <taxon>Actinomycetota</taxon>
        <taxon>Actinomycetes</taxon>
        <taxon>Micromonosporales</taxon>
        <taxon>Micromonosporaceae</taxon>
        <taxon>Paractinoplanes</taxon>
    </lineage>
</organism>
<protein>
    <submittedName>
        <fullName evidence="4">Diguanylate cyclase domain-containing protein</fullName>
        <ecNumber evidence="4">2.7.7.65</ecNumber>
    </submittedName>
</protein>
<dbReference type="PROSITE" id="PS50113">
    <property type="entry name" value="PAC"/>
    <property type="match status" value="1"/>
</dbReference>
<dbReference type="SUPFAM" id="SSF55073">
    <property type="entry name" value="Nucleotide cyclase"/>
    <property type="match status" value="1"/>
</dbReference>
<dbReference type="Gene3D" id="3.30.70.270">
    <property type="match status" value="1"/>
</dbReference>
<dbReference type="CDD" id="cd01949">
    <property type="entry name" value="GGDEF"/>
    <property type="match status" value="1"/>
</dbReference>
<reference evidence="5" key="1">
    <citation type="journal article" date="2019" name="Int. J. Syst. Evol. Microbiol.">
        <title>The Global Catalogue of Microorganisms (GCM) 10K type strain sequencing project: providing services to taxonomists for standard genome sequencing and annotation.</title>
        <authorList>
            <consortium name="The Broad Institute Genomics Platform"/>
            <consortium name="The Broad Institute Genome Sequencing Center for Infectious Disease"/>
            <person name="Wu L."/>
            <person name="Ma J."/>
        </authorList>
    </citation>
    <scope>NUCLEOTIDE SEQUENCE [LARGE SCALE GENOMIC DNA]</scope>
    <source>
        <strain evidence="5">XZYJT-10</strain>
    </source>
</reference>
<dbReference type="CDD" id="cd00130">
    <property type="entry name" value="PAS"/>
    <property type="match status" value="1"/>
</dbReference>
<dbReference type="Gene3D" id="3.30.450.20">
    <property type="entry name" value="PAS domain"/>
    <property type="match status" value="1"/>
</dbReference>
<dbReference type="Pfam" id="PF00989">
    <property type="entry name" value="PAS"/>
    <property type="match status" value="1"/>
</dbReference>
<keyword evidence="1" id="KW-0472">Membrane</keyword>
<dbReference type="InterPro" id="IPR013767">
    <property type="entry name" value="PAS_fold"/>
</dbReference>
<feature type="transmembrane region" description="Helical" evidence="1">
    <location>
        <begin position="18"/>
        <end position="35"/>
    </location>
</feature>
<feature type="transmembrane region" description="Helical" evidence="1">
    <location>
        <begin position="41"/>
        <end position="62"/>
    </location>
</feature>
<feature type="transmembrane region" description="Helical" evidence="1">
    <location>
        <begin position="74"/>
        <end position="96"/>
    </location>
</feature>
<dbReference type="InterPro" id="IPR000160">
    <property type="entry name" value="GGDEF_dom"/>
</dbReference>
<dbReference type="SMART" id="SM00267">
    <property type="entry name" value="GGDEF"/>
    <property type="match status" value="1"/>
</dbReference>
<proteinExistence type="predicted"/>
<dbReference type="InterPro" id="IPR000700">
    <property type="entry name" value="PAS-assoc_C"/>
</dbReference>
<evidence type="ECO:0000313" key="4">
    <source>
        <dbReference type="EMBL" id="MFC7275887.1"/>
    </source>
</evidence>
<dbReference type="PANTHER" id="PTHR44757:SF2">
    <property type="entry name" value="BIOFILM ARCHITECTURE MAINTENANCE PROTEIN MBAA"/>
    <property type="match status" value="1"/>
</dbReference>
<keyword evidence="4" id="KW-0548">Nucleotidyltransferase</keyword>
<name>A0ABW2HS12_9ACTN</name>
<evidence type="ECO:0000259" key="3">
    <source>
        <dbReference type="PROSITE" id="PS50887"/>
    </source>
</evidence>
<evidence type="ECO:0000256" key="1">
    <source>
        <dbReference type="SAM" id="Phobius"/>
    </source>
</evidence>
<dbReference type="SUPFAM" id="SSF55785">
    <property type="entry name" value="PYP-like sensor domain (PAS domain)"/>
    <property type="match status" value="1"/>
</dbReference>
<sequence length="601" mass="63435">MRQLSGLPSSRGLPGDPVLRALAVAGVLLVPWFLLGPGGTLSTWLIQSGIDVLTATIGARLYRMPGIGKPARRFWAAVTAATALSAVGDTYQTILVATGRQTGGASPVQTGLVVAGMVLVVVTMLFHPLGGSGRQRLRLWLDAATMLTSVAAVLWYFLLAGRVADRLPAAATAAVMLLVTFGLIKLILSDAAPFHRNAGIVGILGVAGTAVGAPVAAVLTGHSEARLIFLAQLIPCLLMPFSLRMQEVLNRRRAAGTVAAPGRGFSRLPYAAVAGTQLLLVVALAAVEPDMRLWGVAAGVLVSTALVLVRQQAAFHDNERLVTEISASREWFSALVQQASDLTVVNQGDIIQYVSPAAERVLGARAGQRAEATLGGRVHPDDRTVLRALTERLTGGTAEADLRMLQDDGSHRWLHVIATDLRANPSVRGIVWNGRDITDARRLQDELRHQATHDALTGLANRVLLQQRVHETPPDRQICVLLIDLDGFKQVNDSHGHHAGDEVLVTVARRITALLGRAGTVARLGGDEFAVLLPAAAPSRARMLADLITAAVCEPIPLSGTVVTVGASVGVACGTPADADGLLRDADEAMYRTKQSRRAAA</sequence>
<dbReference type="PROSITE" id="PS50887">
    <property type="entry name" value="GGDEF"/>
    <property type="match status" value="1"/>
</dbReference>
<dbReference type="NCBIfam" id="TIGR00229">
    <property type="entry name" value="sensory_box"/>
    <property type="match status" value="1"/>
</dbReference>
<gene>
    <name evidence="4" type="ORF">ACFQS1_17995</name>
</gene>
<dbReference type="Pfam" id="PF00990">
    <property type="entry name" value="GGDEF"/>
    <property type="match status" value="1"/>
</dbReference>
<keyword evidence="1" id="KW-0812">Transmembrane</keyword>
<dbReference type="InterPro" id="IPR029787">
    <property type="entry name" value="Nucleotide_cyclase"/>
</dbReference>
<feature type="transmembrane region" description="Helical" evidence="1">
    <location>
        <begin position="108"/>
        <end position="127"/>
    </location>
</feature>
<feature type="domain" description="PAC" evidence="2">
    <location>
        <begin position="398"/>
        <end position="449"/>
    </location>
</feature>
<dbReference type="EMBL" id="JBHTBJ010000011">
    <property type="protein sequence ID" value="MFC7275887.1"/>
    <property type="molecule type" value="Genomic_DNA"/>
</dbReference>
<dbReference type="InterPro" id="IPR052155">
    <property type="entry name" value="Biofilm_reg_signaling"/>
</dbReference>
<feature type="transmembrane region" description="Helical" evidence="1">
    <location>
        <begin position="225"/>
        <end position="243"/>
    </location>
</feature>
<dbReference type="InterPro" id="IPR043128">
    <property type="entry name" value="Rev_trsase/Diguanyl_cyclase"/>
</dbReference>
<dbReference type="GO" id="GO:0052621">
    <property type="term" value="F:diguanylate cyclase activity"/>
    <property type="evidence" value="ECO:0007669"/>
    <property type="project" value="UniProtKB-EC"/>
</dbReference>
<feature type="domain" description="GGDEF" evidence="3">
    <location>
        <begin position="476"/>
        <end position="601"/>
    </location>
</feature>
<accession>A0ABW2HS12</accession>
<keyword evidence="4" id="KW-0808">Transferase</keyword>
<dbReference type="Proteomes" id="UP001596548">
    <property type="component" value="Unassembled WGS sequence"/>
</dbReference>